<evidence type="ECO:0000256" key="3">
    <source>
        <dbReference type="ARBA" id="ARBA00023002"/>
    </source>
</evidence>
<keyword evidence="2" id="KW-0288">FMN</keyword>
<dbReference type="EMBL" id="UINC01058154">
    <property type="protein sequence ID" value="SVB80095.1"/>
    <property type="molecule type" value="Genomic_DNA"/>
</dbReference>
<evidence type="ECO:0000259" key="5">
    <source>
        <dbReference type="Pfam" id="PF00296"/>
    </source>
</evidence>
<protein>
    <recommendedName>
        <fullName evidence="5">Luciferase-like domain-containing protein</fullName>
    </recommendedName>
</protein>
<organism evidence="6">
    <name type="scientific">marine metagenome</name>
    <dbReference type="NCBI Taxonomy" id="408172"/>
    <lineage>
        <taxon>unclassified sequences</taxon>
        <taxon>metagenomes</taxon>
        <taxon>ecological metagenomes</taxon>
    </lineage>
</organism>
<gene>
    <name evidence="6" type="ORF">METZ01_LOCUS232949</name>
</gene>
<dbReference type="NCBIfam" id="TIGR03619">
    <property type="entry name" value="F420_Rv2161c"/>
    <property type="match status" value="1"/>
</dbReference>
<dbReference type="AlphaFoldDB" id="A0A382GZ20"/>
<keyword evidence="1" id="KW-0285">Flavoprotein</keyword>
<dbReference type="PANTHER" id="PTHR42847">
    <property type="entry name" value="ALKANESULFONATE MONOOXYGENASE"/>
    <property type="match status" value="1"/>
</dbReference>
<dbReference type="Gene3D" id="3.20.20.30">
    <property type="entry name" value="Luciferase-like domain"/>
    <property type="match status" value="1"/>
</dbReference>
<accession>A0A382GZ20</accession>
<dbReference type="InterPro" id="IPR019921">
    <property type="entry name" value="Lucif-like_OxRdtase_Rv2161c"/>
</dbReference>
<feature type="non-terminal residue" evidence="6">
    <location>
        <position position="1"/>
    </location>
</feature>
<reference evidence="6" key="1">
    <citation type="submission" date="2018-05" db="EMBL/GenBank/DDBJ databases">
        <authorList>
            <person name="Lanie J.A."/>
            <person name="Ng W.-L."/>
            <person name="Kazmierczak K.M."/>
            <person name="Andrzejewski T.M."/>
            <person name="Davidsen T.M."/>
            <person name="Wayne K.J."/>
            <person name="Tettelin H."/>
            <person name="Glass J.I."/>
            <person name="Rusch D."/>
            <person name="Podicherti R."/>
            <person name="Tsui H.-C.T."/>
            <person name="Winkler M.E."/>
        </authorList>
    </citation>
    <scope>NUCLEOTIDE SEQUENCE</scope>
</reference>
<keyword evidence="4" id="KW-0503">Monooxygenase</keyword>
<dbReference type="InterPro" id="IPR036661">
    <property type="entry name" value="Luciferase-like_sf"/>
</dbReference>
<dbReference type="GO" id="GO:0046306">
    <property type="term" value="P:alkanesulfonate catabolic process"/>
    <property type="evidence" value="ECO:0007669"/>
    <property type="project" value="TreeGrafter"/>
</dbReference>
<sequence length="314" mass="34390">VSNLVPEGKAFYGIQLPIQTLTQTLVDPWEKEAGPDELVMVAQAAESSGLDFVGVCDHVAIPDDDYSAHMTTTWYDPIATLSWIGANTEKINLLSVVWIAAYRHPLLSASSFGTLAHLSNGRVILGLGAGHVKGEFEALNIDFSKRGLILDESIDAIKTIFKNEYATHEGTHFHFQSVGVGPKPPTNELPIWIGGSGPAAWRRVGKLGDGYIPMGNSRDQYKEIIETINQTASESGRENASFDIGIMPPWSYIGDPPDDLPPAGLTGSPEKIAEHLRADRDAGANVFHLKFRSRTLEEYIEQLRIFGEEVRPLL</sequence>
<evidence type="ECO:0000313" key="6">
    <source>
        <dbReference type="EMBL" id="SVB80095.1"/>
    </source>
</evidence>
<feature type="domain" description="Luciferase-like" evidence="5">
    <location>
        <begin position="22"/>
        <end position="247"/>
    </location>
</feature>
<dbReference type="SUPFAM" id="SSF51679">
    <property type="entry name" value="Bacterial luciferase-like"/>
    <property type="match status" value="1"/>
</dbReference>
<keyword evidence="3" id="KW-0560">Oxidoreductase</keyword>
<dbReference type="InterPro" id="IPR050172">
    <property type="entry name" value="SsuD_RutA_monooxygenase"/>
</dbReference>
<dbReference type="InterPro" id="IPR011251">
    <property type="entry name" value="Luciferase-like_dom"/>
</dbReference>
<evidence type="ECO:0000256" key="2">
    <source>
        <dbReference type="ARBA" id="ARBA00022643"/>
    </source>
</evidence>
<dbReference type="PANTHER" id="PTHR42847:SF4">
    <property type="entry name" value="ALKANESULFONATE MONOOXYGENASE-RELATED"/>
    <property type="match status" value="1"/>
</dbReference>
<evidence type="ECO:0000256" key="1">
    <source>
        <dbReference type="ARBA" id="ARBA00022630"/>
    </source>
</evidence>
<name>A0A382GZ20_9ZZZZ</name>
<dbReference type="Pfam" id="PF00296">
    <property type="entry name" value="Bac_luciferase"/>
    <property type="match status" value="1"/>
</dbReference>
<dbReference type="GO" id="GO:0008726">
    <property type="term" value="F:alkanesulfonate monooxygenase activity"/>
    <property type="evidence" value="ECO:0007669"/>
    <property type="project" value="TreeGrafter"/>
</dbReference>
<evidence type="ECO:0000256" key="4">
    <source>
        <dbReference type="ARBA" id="ARBA00023033"/>
    </source>
</evidence>
<proteinExistence type="predicted"/>